<evidence type="ECO:0000256" key="2">
    <source>
        <dbReference type="ARBA" id="ARBA00022649"/>
    </source>
</evidence>
<comment type="similarity">
    <text evidence="1">Belongs to the RelE toxin family.</text>
</comment>
<protein>
    <submittedName>
        <fullName evidence="3">Addiction module toxin, RelE/StbE family</fullName>
    </submittedName>
</protein>
<dbReference type="AlphaFoldDB" id="A0A0G1M3J9"/>
<name>A0A0G1M3J9_9BACT</name>
<proteinExistence type="inferred from homology"/>
<gene>
    <name evidence="3" type="ORF">UX05_C0007G0003</name>
</gene>
<dbReference type="PANTHER" id="PTHR35601">
    <property type="entry name" value="TOXIN RELE"/>
    <property type="match status" value="1"/>
</dbReference>
<dbReference type="EMBL" id="LCKS01000007">
    <property type="protein sequence ID" value="KKU02774.1"/>
    <property type="molecule type" value="Genomic_DNA"/>
</dbReference>
<comment type="caution">
    <text evidence="3">The sequence shown here is derived from an EMBL/GenBank/DDBJ whole genome shotgun (WGS) entry which is preliminary data.</text>
</comment>
<keyword evidence="2" id="KW-1277">Toxin-antitoxin system</keyword>
<accession>A0A0G1M3J9</accession>
<evidence type="ECO:0000313" key="4">
    <source>
        <dbReference type="Proteomes" id="UP000034264"/>
    </source>
</evidence>
<evidence type="ECO:0000313" key="3">
    <source>
        <dbReference type="EMBL" id="KKU02774.1"/>
    </source>
</evidence>
<dbReference type="Pfam" id="PF05016">
    <property type="entry name" value="ParE_toxin"/>
    <property type="match status" value="1"/>
</dbReference>
<evidence type="ECO:0000256" key="1">
    <source>
        <dbReference type="ARBA" id="ARBA00006226"/>
    </source>
</evidence>
<reference evidence="3 4" key="1">
    <citation type="journal article" date="2015" name="Nature">
        <title>rRNA introns, odd ribosomes, and small enigmatic genomes across a large radiation of phyla.</title>
        <authorList>
            <person name="Brown C.T."/>
            <person name="Hug L.A."/>
            <person name="Thomas B.C."/>
            <person name="Sharon I."/>
            <person name="Castelle C.J."/>
            <person name="Singh A."/>
            <person name="Wilkins M.J."/>
            <person name="Williams K.H."/>
            <person name="Banfield J.F."/>
        </authorList>
    </citation>
    <scope>NUCLEOTIDE SEQUENCE [LARGE SCALE GENOMIC DNA]</scope>
</reference>
<organism evidence="3 4">
    <name type="scientific">Candidatus Amesbacteria bacterium GW2011_GWC2_45_19</name>
    <dbReference type="NCBI Taxonomy" id="1618366"/>
    <lineage>
        <taxon>Bacteria</taxon>
        <taxon>Candidatus Amesiibacteriota</taxon>
    </lineage>
</organism>
<dbReference type="Proteomes" id="UP000034264">
    <property type="component" value="Unassembled WGS sequence"/>
</dbReference>
<dbReference type="InterPro" id="IPR035093">
    <property type="entry name" value="RelE/ParE_toxin_dom_sf"/>
</dbReference>
<dbReference type="SUPFAM" id="SSF143011">
    <property type="entry name" value="RelE-like"/>
    <property type="match status" value="1"/>
</dbReference>
<dbReference type="Gene3D" id="3.30.2310.20">
    <property type="entry name" value="RelE-like"/>
    <property type="match status" value="1"/>
</dbReference>
<dbReference type="InterPro" id="IPR007712">
    <property type="entry name" value="RelE/ParE_toxin"/>
</dbReference>
<sequence length="83" mass="9762">MNLVFEEKAQKRLKKFSPEVSRKIIAKLGFFISAPSPLEFAERLINNDAGQYRFRIGDYRVIFDVEEDTIVVLTLGHRREIYK</sequence>
<dbReference type="PANTHER" id="PTHR35601:SF1">
    <property type="entry name" value="TOXIN RELE"/>
    <property type="match status" value="1"/>
</dbReference>